<organism evidence="2 3">
    <name type="scientific">Chimaeribacter coloradensis</name>
    <dbReference type="NCBI Taxonomy" id="2060068"/>
    <lineage>
        <taxon>Bacteria</taxon>
        <taxon>Pseudomonadati</taxon>
        <taxon>Pseudomonadota</taxon>
        <taxon>Gammaproteobacteria</taxon>
        <taxon>Enterobacterales</taxon>
        <taxon>Yersiniaceae</taxon>
        <taxon>Chimaeribacter</taxon>
    </lineage>
</organism>
<dbReference type="EMBL" id="PJZH01000001">
    <property type="protein sequence ID" value="PLR40344.1"/>
    <property type="molecule type" value="Genomic_DNA"/>
</dbReference>
<evidence type="ECO:0008006" key="4">
    <source>
        <dbReference type="Google" id="ProtNLM"/>
    </source>
</evidence>
<feature type="chain" id="PRO_5014924319" description="DUF2282 domain-containing protein" evidence="1">
    <location>
        <begin position="25"/>
        <end position="98"/>
    </location>
</feature>
<feature type="signal peptide" evidence="1">
    <location>
        <begin position="1"/>
        <end position="24"/>
    </location>
</feature>
<name>A0A2N5ECS6_9GAMM</name>
<dbReference type="Proteomes" id="UP000234503">
    <property type="component" value="Unassembled WGS sequence"/>
</dbReference>
<gene>
    <name evidence="2" type="ORF">CYR32_00965</name>
</gene>
<comment type="caution">
    <text evidence="2">The sequence shown here is derived from an EMBL/GenBank/DDBJ whole genome shotgun (WGS) entry which is preliminary data.</text>
</comment>
<reference evidence="2 3" key="1">
    <citation type="submission" date="2017-12" db="EMBL/GenBank/DDBJ databases">
        <title>Characterization of six clinical isolates of Enterochimera gen. nov., a novel genus of the Yersiniaciae family and the three species Enterochimera arupensis sp. nov., Enterochimera coloradensis sp. nov, and Enterochimera californica sp. nov.</title>
        <authorList>
            <person name="Rossi A."/>
            <person name="Fisher M."/>
        </authorList>
    </citation>
    <scope>NUCLEOTIDE SEQUENCE [LARGE SCALE GENOMIC DNA]</scope>
    <source>
        <strain evidence="3">2016-Iso4</strain>
    </source>
</reference>
<dbReference type="OrthoDB" id="5525214at2"/>
<keyword evidence="3" id="KW-1185">Reference proteome</keyword>
<proteinExistence type="predicted"/>
<sequence length="98" mass="10648">MFRNKPFQAWLLLGLVLMAGGAAAKKTPASDDEIKQKLIEASISAYSGSCACPYNQARNGSRCGGRSAWSKPGGAEPLCYKNDVSEEEVNAWRRAHEE</sequence>
<keyword evidence="1" id="KW-0732">Signal</keyword>
<accession>A0A2N5ECS6</accession>
<evidence type="ECO:0000313" key="2">
    <source>
        <dbReference type="EMBL" id="PLR40344.1"/>
    </source>
</evidence>
<protein>
    <recommendedName>
        <fullName evidence="4">DUF2282 domain-containing protein</fullName>
    </recommendedName>
</protein>
<dbReference type="AlphaFoldDB" id="A0A2N5ECS6"/>
<evidence type="ECO:0000256" key="1">
    <source>
        <dbReference type="SAM" id="SignalP"/>
    </source>
</evidence>
<evidence type="ECO:0000313" key="3">
    <source>
        <dbReference type="Proteomes" id="UP000234503"/>
    </source>
</evidence>
<dbReference type="RefSeq" id="WP_101821647.1">
    <property type="nucleotide sequence ID" value="NZ_PJZH01000001.1"/>
</dbReference>